<dbReference type="EMBL" id="JABAFP010000006">
    <property type="protein sequence ID" value="NME41656.1"/>
    <property type="molecule type" value="Genomic_DNA"/>
</dbReference>
<proteinExistence type="predicted"/>
<reference evidence="8" key="3">
    <citation type="submission" date="2022-09" db="EMBL/GenBank/DDBJ databases">
        <title>Complete genome of Ligilactobacillus agilis AM_LB6, isolated from chicken feces.</title>
        <authorList>
            <person name="den Bakker H.C."/>
            <person name="Mann A."/>
        </authorList>
    </citation>
    <scope>NUCLEOTIDE SEQUENCE</scope>
    <source>
        <strain evidence="8">AM_LB6</strain>
    </source>
</reference>
<keyword evidence="3" id="KW-0238">DNA-binding</keyword>
<evidence type="ECO:0000256" key="3">
    <source>
        <dbReference type="ARBA" id="ARBA00023125"/>
    </source>
</evidence>
<evidence type="ECO:0000313" key="9">
    <source>
        <dbReference type="Proteomes" id="UP000215261"/>
    </source>
</evidence>
<evidence type="ECO:0000256" key="4">
    <source>
        <dbReference type="ARBA" id="ARBA00023163"/>
    </source>
</evidence>
<dbReference type="Proteomes" id="UP000215261">
    <property type="component" value="Unassembled WGS sequence"/>
</dbReference>
<keyword evidence="2" id="KW-0805">Transcription regulation</keyword>
<dbReference type="InterPro" id="IPR046947">
    <property type="entry name" value="LytR-like"/>
</dbReference>
<organism evidence="7 9">
    <name type="scientific">Ligilactobacillus agilis</name>
    <dbReference type="NCBI Taxonomy" id="1601"/>
    <lineage>
        <taxon>Bacteria</taxon>
        <taxon>Bacillati</taxon>
        <taxon>Bacillota</taxon>
        <taxon>Bacilli</taxon>
        <taxon>Lactobacillales</taxon>
        <taxon>Lactobacillaceae</taxon>
        <taxon>Ligilactobacillus</taxon>
    </lineage>
</organism>
<evidence type="ECO:0000256" key="2">
    <source>
        <dbReference type="ARBA" id="ARBA00023015"/>
    </source>
</evidence>
<keyword evidence="1" id="KW-0963">Cytoplasm</keyword>
<reference evidence="6 10" key="2">
    <citation type="submission" date="2020-04" db="EMBL/GenBank/DDBJ databases">
        <authorList>
            <person name="Hitch T.C.A."/>
            <person name="Wylensek D."/>
            <person name="Clavel T."/>
        </authorList>
    </citation>
    <scope>NUCLEOTIDE SEQUENCE [LARGE SCALE GENOMIC DNA]</scope>
    <source>
        <strain evidence="6 10">WCA-389-WT-5H1</strain>
    </source>
</reference>
<evidence type="ECO:0000313" key="6">
    <source>
        <dbReference type="EMBL" id="NME41656.1"/>
    </source>
</evidence>
<name>A0A226RLS2_9LACO</name>
<gene>
    <name evidence="7" type="ORF">AYP69_03880</name>
    <name evidence="6" type="ORF">HF863_02525</name>
    <name evidence="8" type="ORF">N4562_01585</name>
</gene>
<reference evidence="7 9" key="1">
    <citation type="submission" date="2016-03" db="EMBL/GenBank/DDBJ databases">
        <title>Sequencing of Lactobacillus Species from Commercial Turkeys.</title>
        <authorList>
            <person name="Johnson T.J."/>
            <person name="Youmans B.P."/>
            <person name="Case K.A."/>
        </authorList>
    </citation>
    <scope>NUCLEOTIDE SEQUENCE [LARGE SCALE GENOMIC DNA]</scope>
    <source>
        <strain evidence="7 9">UMNLA1</strain>
    </source>
</reference>
<evidence type="ECO:0000256" key="1">
    <source>
        <dbReference type="ARBA" id="ARBA00022490"/>
    </source>
</evidence>
<dbReference type="InterPro" id="IPR007492">
    <property type="entry name" value="LytTR_DNA-bd_dom"/>
</dbReference>
<dbReference type="GO" id="GO:0000156">
    <property type="term" value="F:phosphorelay response regulator activity"/>
    <property type="evidence" value="ECO:0007669"/>
    <property type="project" value="InterPro"/>
</dbReference>
<dbReference type="EMBL" id="LUGO01000036">
    <property type="protein sequence ID" value="OXS40873.1"/>
    <property type="molecule type" value="Genomic_DNA"/>
</dbReference>
<evidence type="ECO:0000313" key="10">
    <source>
        <dbReference type="Proteomes" id="UP000563853"/>
    </source>
</evidence>
<feature type="domain" description="HTH LytTR-type" evidence="5">
    <location>
        <begin position="41"/>
        <end position="144"/>
    </location>
</feature>
<dbReference type="GO" id="GO:0003677">
    <property type="term" value="F:DNA binding"/>
    <property type="evidence" value="ECO:0007669"/>
    <property type="project" value="UniProtKB-KW"/>
</dbReference>
<sequence>MKVSLTYNHQLPKDELQLATQAPSPTIDRIVDFAQKEIFQLPAQVNNRKVLVDLVTIQQIYAANKKVYCYANHQEYLLNQRLYQLASTLPNSFVQISRSELIQLKYVQAFNFTKTGIIEILFKDGRKTSASRRYLGKIKEAINHA</sequence>
<evidence type="ECO:0000259" key="5">
    <source>
        <dbReference type="PROSITE" id="PS50930"/>
    </source>
</evidence>
<evidence type="ECO:0000313" key="8">
    <source>
        <dbReference type="EMBL" id="UXC63771.1"/>
    </source>
</evidence>
<dbReference type="RefSeq" id="WP_089144502.1">
    <property type="nucleotide sequence ID" value="NZ_BLAP01000061.1"/>
</dbReference>
<dbReference type="SMART" id="SM00850">
    <property type="entry name" value="LytTR"/>
    <property type="match status" value="1"/>
</dbReference>
<dbReference type="Proteomes" id="UP000563853">
    <property type="component" value="Unassembled WGS sequence"/>
</dbReference>
<dbReference type="Pfam" id="PF04397">
    <property type="entry name" value="LytTR"/>
    <property type="match status" value="1"/>
</dbReference>
<dbReference type="PROSITE" id="PS50930">
    <property type="entry name" value="HTH_LYTTR"/>
    <property type="match status" value="1"/>
</dbReference>
<dbReference type="PANTHER" id="PTHR37299">
    <property type="entry name" value="TRANSCRIPTIONAL REGULATOR-RELATED"/>
    <property type="match status" value="1"/>
</dbReference>
<accession>A0A226RLS2</accession>
<evidence type="ECO:0000313" key="7">
    <source>
        <dbReference type="EMBL" id="OXS40873.1"/>
    </source>
</evidence>
<keyword evidence="4" id="KW-0804">Transcription</keyword>
<dbReference type="AlphaFoldDB" id="A0A226RLS2"/>
<dbReference type="GeneID" id="75136503"/>
<protein>
    <submittedName>
        <fullName evidence="6">LytTR family transcriptional regulator</fullName>
    </submittedName>
</protein>
<dbReference type="PANTHER" id="PTHR37299:SF2">
    <property type="entry name" value="HTH LYTTR-TYPE DOMAIN-CONTAINING PROTEIN"/>
    <property type="match status" value="1"/>
</dbReference>
<dbReference type="Proteomes" id="UP001058429">
    <property type="component" value="Chromosome"/>
</dbReference>
<dbReference type="Gene3D" id="2.40.50.1020">
    <property type="entry name" value="LytTr DNA-binding domain"/>
    <property type="match status" value="1"/>
</dbReference>
<dbReference type="EMBL" id="CP104396">
    <property type="protein sequence ID" value="UXC63771.1"/>
    <property type="molecule type" value="Genomic_DNA"/>
</dbReference>